<dbReference type="OrthoDB" id="7063766at2"/>
<evidence type="ECO:0000313" key="2">
    <source>
        <dbReference type="EMBL" id="AMN45643.1"/>
    </source>
</evidence>
<protein>
    <submittedName>
        <fullName evidence="2">Uncharacterized protein</fullName>
    </submittedName>
</protein>
<dbReference type="STRING" id="465721.ACG33_00685"/>
<reference evidence="2 3" key="1">
    <citation type="submission" date="2015-06" db="EMBL/GenBank/DDBJ databases">
        <title>A Comprehensive Approach to Explore the Metabolic and Phylogenetic Diversity of Bacterial Steroid Degradation in the Environment: Testosterone as an Example.</title>
        <authorList>
            <person name="Yang F.-C."/>
            <person name="Chen Y.-L."/>
            <person name="Yu C.-P."/>
            <person name="Tang S.-L."/>
            <person name="Wang P.-H."/>
            <person name="Ismail W."/>
            <person name="Wang C.-H."/>
            <person name="Yang C.-Y."/>
            <person name="Chiang Y.-R."/>
        </authorList>
    </citation>
    <scope>NUCLEOTIDE SEQUENCE [LARGE SCALE GENOMIC DNA]</scope>
    <source>
        <strain evidence="2 3">DSM 18526</strain>
    </source>
</reference>
<organism evidence="2 3">
    <name type="scientific">Steroidobacter denitrificans</name>
    <dbReference type="NCBI Taxonomy" id="465721"/>
    <lineage>
        <taxon>Bacteria</taxon>
        <taxon>Pseudomonadati</taxon>
        <taxon>Pseudomonadota</taxon>
        <taxon>Gammaproteobacteria</taxon>
        <taxon>Steroidobacterales</taxon>
        <taxon>Steroidobacteraceae</taxon>
        <taxon>Steroidobacter</taxon>
    </lineage>
</organism>
<keyword evidence="3" id="KW-1185">Reference proteome</keyword>
<evidence type="ECO:0000313" key="3">
    <source>
        <dbReference type="Proteomes" id="UP000070250"/>
    </source>
</evidence>
<dbReference type="EMBL" id="CP011971">
    <property type="protein sequence ID" value="AMN45643.1"/>
    <property type="molecule type" value="Genomic_DNA"/>
</dbReference>
<dbReference type="RefSeq" id="WP_066917906.1">
    <property type="nucleotide sequence ID" value="NZ_CP011971.1"/>
</dbReference>
<accession>A0A127F5D8</accession>
<dbReference type="KEGG" id="sdf:ACG33_00685"/>
<name>A0A127F5D8_STEDE</name>
<feature type="region of interest" description="Disordered" evidence="1">
    <location>
        <begin position="33"/>
        <end position="63"/>
    </location>
</feature>
<feature type="compositionally biased region" description="Low complexity" evidence="1">
    <location>
        <begin position="33"/>
        <end position="42"/>
    </location>
</feature>
<sequence length="99" mass="10400">MSSTPNLFSNTPVVSAAGVQAGAVAGVTVSRRVSRSQQASAAHTTGILPEAARGHCAASQQTPAAAEDEANFVQTGGWSAYEVWFRFIKEAREKRRPPG</sequence>
<dbReference type="AlphaFoldDB" id="A0A127F5D8"/>
<dbReference type="Proteomes" id="UP000070250">
    <property type="component" value="Chromosome"/>
</dbReference>
<gene>
    <name evidence="2" type="ORF">ACG33_00685</name>
</gene>
<proteinExistence type="predicted"/>
<evidence type="ECO:0000256" key="1">
    <source>
        <dbReference type="SAM" id="MobiDB-lite"/>
    </source>
</evidence>